<dbReference type="AlphaFoldDB" id="A0ABD3H5R5"/>
<evidence type="ECO:0000313" key="3">
    <source>
        <dbReference type="Proteomes" id="UP001633002"/>
    </source>
</evidence>
<feature type="region of interest" description="Disordered" evidence="1">
    <location>
        <begin position="292"/>
        <end position="326"/>
    </location>
</feature>
<sequence length="343" mass="38937">MVNYTNRVMTPLKSAMGHEIAWQDRQDRVVISAHFADLGFLGCIGLVDGTLVKLSQRPRDDGETYFDGKYNYSINVHVICGQNEQVIYFFAGGGALAFRRLYRGGRSESHEMKMDIEEGSSPRLPRDRWQIVEAVKRLDLPTDRETFDDFSDWVSERSRTAKTWYMKDVFLPVWRPVIQVINVVLLGKQKPLEEKIREEIHACKKQMQAFGKRKVMSPCIGIVMLHILKTCGLVDDDDIVLTDYDKSLEEVITPHSEKAPRVLLSSISLDRVHDPSSSSLVCRQDPSSNSLYRIHIPSSSSPDLRRQASLTRPDRHHSLQSSGETATILSDPTTILNTIHDPS</sequence>
<name>A0ABD3H5R5_9MARC</name>
<gene>
    <name evidence="2" type="ORF">R1sor_003712</name>
</gene>
<keyword evidence="3" id="KW-1185">Reference proteome</keyword>
<feature type="compositionally biased region" description="Polar residues" evidence="1">
    <location>
        <begin position="292"/>
        <end position="302"/>
    </location>
</feature>
<accession>A0ABD3H5R5</accession>
<reference evidence="2 3" key="1">
    <citation type="submission" date="2024-09" db="EMBL/GenBank/DDBJ databases">
        <title>Chromosome-scale assembly of Riccia sorocarpa.</title>
        <authorList>
            <person name="Paukszto L."/>
        </authorList>
    </citation>
    <scope>NUCLEOTIDE SEQUENCE [LARGE SCALE GENOMIC DNA]</scope>
    <source>
        <strain evidence="2">LP-2024</strain>
        <tissue evidence="2">Aerial parts of the thallus</tissue>
    </source>
</reference>
<organism evidence="2 3">
    <name type="scientific">Riccia sorocarpa</name>
    <dbReference type="NCBI Taxonomy" id="122646"/>
    <lineage>
        <taxon>Eukaryota</taxon>
        <taxon>Viridiplantae</taxon>
        <taxon>Streptophyta</taxon>
        <taxon>Embryophyta</taxon>
        <taxon>Marchantiophyta</taxon>
        <taxon>Marchantiopsida</taxon>
        <taxon>Marchantiidae</taxon>
        <taxon>Marchantiales</taxon>
        <taxon>Ricciaceae</taxon>
        <taxon>Riccia</taxon>
    </lineage>
</organism>
<comment type="caution">
    <text evidence="2">The sequence shown here is derived from an EMBL/GenBank/DDBJ whole genome shotgun (WGS) entry which is preliminary data.</text>
</comment>
<evidence type="ECO:0000313" key="2">
    <source>
        <dbReference type="EMBL" id="KAL3685690.1"/>
    </source>
</evidence>
<protein>
    <submittedName>
        <fullName evidence="2">Uncharacterized protein</fullName>
    </submittedName>
</protein>
<dbReference type="Proteomes" id="UP001633002">
    <property type="component" value="Unassembled WGS sequence"/>
</dbReference>
<evidence type="ECO:0000256" key="1">
    <source>
        <dbReference type="SAM" id="MobiDB-lite"/>
    </source>
</evidence>
<dbReference type="EMBL" id="JBJQOH010000006">
    <property type="protein sequence ID" value="KAL3685690.1"/>
    <property type="molecule type" value="Genomic_DNA"/>
</dbReference>
<proteinExistence type="predicted"/>